<feature type="transmembrane region" description="Helical" evidence="1">
    <location>
        <begin position="292"/>
        <end position="309"/>
    </location>
</feature>
<reference evidence="2 3" key="1">
    <citation type="journal article" date="2011" name="J. Microbiol.">
        <title>Gramella jeungdoensis sp. nov., isolated from a solar saltern in Korea.</title>
        <authorList>
            <person name="Joung Y."/>
            <person name="Kim H."/>
            <person name="Jang T."/>
            <person name="Ahn T.S."/>
            <person name="Joh K."/>
        </authorList>
    </citation>
    <scope>NUCLEOTIDE SEQUENCE [LARGE SCALE GENOMIC DNA]</scope>
    <source>
        <strain evidence="2 3">KCTC 23123</strain>
    </source>
</reference>
<sequence length="488" mass="57386">MIQDSVKIHDNFSLEVKSIYENISEKKKTKYNTLTYLFIPNGLNINNQTYSKSKFYNDVKVYIRYNASEYTLDEILNLKTGPLHQLIKIVKKISGKKVSKKNKLEFESRVKMLGVILNNTLKIAIPSLKDFGKSNVAISIDYFTKLKNFLSFYRGLVGIIEHLKIEEELKKTIKYGDEYMSNSINYYLIVLLDYYKIINVEKEILKIIISFLKEEQAYRKIQNYDLTSEEDYFDETLLHKRSQLKKYVEGVLFLNRDVRKDGAFFEQSIFAIAAGLAMVFSTGIAFYYQQVYGNFTLPFFIALVVGYMFKDRIKASIGLLFVSKANSLFHDFKIKIRDSGTNLIGVVRENFTFVPFNKLGPKVKRHRLKNRFIDADYNFLGEKIIQYKKKIVIYPKKFGEEISDNRLNSMVDITRVNLYRFTTQMDDPKKEYSLLKKGKIINRVGNRIYHINLIQKFYTEKGVEFKRYLVIMNRKGIKRIEPVELDIY</sequence>
<protein>
    <submittedName>
        <fullName evidence="2">Uncharacterized protein</fullName>
    </submittedName>
</protein>
<keyword evidence="1" id="KW-0472">Membrane</keyword>
<proteinExistence type="predicted"/>
<gene>
    <name evidence="2" type="ORF">E2488_13785</name>
</gene>
<dbReference type="AlphaFoldDB" id="A0A4Y8APJ8"/>
<evidence type="ECO:0000256" key="1">
    <source>
        <dbReference type="SAM" id="Phobius"/>
    </source>
</evidence>
<keyword evidence="1" id="KW-1133">Transmembrane helix</keyword>
<dbReference type="OrthoDB" id="366465at2"/>
<organism evidence="2 3">
    <name type="scientific">Gramella jeungdoensis</name>
    <dbReference type="NCBI Taxonomy" id="708091"/>
    <lineage>
        <taxon>Bacteria</taxon>
        <taxon>Pseudomonadati</taxon>
        <taxon>Bacteroidota</taxon>
        <taxon>Flavobacteriia</taxon>
        <taxon>Flavobacteriales</taxon>
        <taxon>Flavobacteriaceae</taxon>
        <taxon>Christiangramia</taxon>
    </lineage>
</organism>
<dbReference type="RefSeq" id="WP_134248960.1">
    <property type="nucleotide sequence ID" value="NZ_SNQI01000005.1"/>
</dbReference>
<dbReference type="EMBL" id="SNQI01000005">
    <property type="protein sequence ID" value="TEW72516.1"/>
    <property type="molecule type" value="Genomic_DNA"/>
</dbReference>
<keyword evidence="3" id="KW-1185">Reference proteome</keyword>
<name>A0A4Y8APJ8_9FLAO</name>
<keyword evidence="1" id="KW-0812">Transmembrane</keyword>
<dbReference type="Proteomes" id="UP000298517">
    <property type="component" value="Unassembled WGS sequence"/>
</dbReference>
<feature type="transmembrane region" description="Helical" evidence="1">
    <location>
        <begin position="269"/>
        <end position="286"/>
    </location>
</feature>
<evidence type="ECO:0000313" key="3">
    <source>
        <dbReference type="Proteomes" id="UP000298517"/>
    </source>
</evidence>
<accession>A0A4Y8APJ8</accession>
<evidence type="ECO:0000313" key="2">
    <source>
        <dbReference type="EMBL" id="TEW72516.1"/>
    </source>
</evidence>
<comment type="caution">
    <text evidence="2">The sequence shown here is derived from an EMBL/GenBank/DDBJ whole genome shotgun (WGS) entry which is preliminary data.</text>
</comment>